<dbReference type="InterPro" id="IPR036709">
    <property type="entry name" value="Autotransporte_beta_dom_sf"/>
</dbReference>
<accession>A0ABQ3BP54</accession>
<dbReference type="Proteomes" id="UP000643403">
    <property type="component" value="Unassembled WGS sequence"/>
</dbReference>
<keyword evidence="3" id="KW-0378">Hydrolase</keyword>
<dbReference type="PIRSF" id="PIRSF037375">
    <property type="entry name" value="Autotrns_EstA"/>
    <property type="match status" value="1"/>
</dbReference>
<dbReference type="SUPFAM" id="SSF52266">
    <property type="entry name" value="SGNH hydrolase"/>
    <property type="match status" value="1"/>
</dbReference>
<name>A0ABQ3BP54_9GAMM</name>
<evidence type="ECO:0000256" key="3">
    <source>
        <dbReference type="ARBA" id="ARBA00022801"/>
    </source>
</evidence>
<dbReference type="InterPro" id="IPR005546">
    <property type="entry name" value="Autotransporte_beta"/>
</dbReference>
<gene>
    <name evidence="6" type="primary">estA</name>
    <name evidence="6" type="ORF">GCM10008101_02870</name>
</gene>
<dbReference type="PANTHER" id="PTHR45648:SF22">
    <property type="entry name" value="GDSL LIPASE_ACYLHYDROLASE FAMILY PROTEIN (AFU_ORTHOLOGUE AFUA_4G14700)"/>
    <property type="match status" value="1"/>
</dbReference>
<sequence>MKPVRTALAAALALAAMPAFAQTYSSTVFFGDSLTDTGYFRPTLVQVAGPSAGSVGRFTTNPALIWAEYLADFYGTNAAPSNQGGTNYAVGGARIGSNGSQVFAPGVAVTVPSLQTQVNNYLAANGGRADANALYTVWGGANDLFAITNAGAPVSSLATAVNGQVAMVKQLSNAGARYILVPTLPDIGSTPAFRAQGATAQATGTALSNQYNTALFGGLAAANVRVIPLDTFHLLNEVIANPTQFGIAVTNTGTACNPQITASSLTCSPTNYANVNAPNTYLFADGVHPSLAGHAILADFALSVLEAPRQVQLLLNTTAVTGRARADIVSGETLARGYDDEDGTHWWANARGDFQRYGKGDLYDGVGPSLTVGVDQKSGNFVYGGFAGFGRSSFDWGQRMGEFDQSEASIGGYVGWRAGAGWVNAQLGYTQTKYDLDRRVELGQATRIHHGEADGSVVTAGVEGGWDFGSGGFRHGPVLGLLAQRIDIDGFAEDQGTLSTALAYPDQSFDSLIGKVGWQARFESETATPYARLTYDRELEDRPEEAFARSQTLSTTGEYAVPGVDFDDSYATLQFGVRSKLFGLNADVGASLTQAQKAGNDATVYLTVGGSF</sequence>
<comment type="caution">
    <text evidence="6">The sequence shown here is derived from an EMBL/GenBank/DDBJ whole genome shotgun (WGS) entry which is preliminary data.</text>
</comment>
<dbReference type="SUPFAM" id="SSF103515">
    <property type="entry name" value="Autotransporter"/>
    <property type="match status" value="1"/>
</dbReference>
<dbReference type="CDD" id="cd01847">
    <property type="entry name" value="Triacylglycerol_lipase_like"/>
    <property type="match status" value="1"/>
</dbReference>
<proteinExistence type="inferred from homology"/>
<feature type="chain" id="PRO_5047482203" evidence="4">
    <location>
        <begin position="22"/>
        <end position="612"/>
    </location>
</feature>
<dbReference type="EMBL" id="BMXY01000001">
    <property type="protein sequence ID" value="GGZ53158.1"/>
    <property type="molecule type" value="Genomic_DNA"/>
</dbReference>
<evidence type="ECO:0000313" key="6">
    <source>
        <dbReference type="EMBL" id="GGZ53158.1"/>
    </source>
</evidence>
<dbReference type="PANTHER" id="PTHR45648">
    <property type="entry name" value="GDSL LIPASE/ACYLHYDROLASE FAMILY PROTEIN (AFU_ORTHOLOGUE AFUA_4G14700)"/>
    <property type="match status" value="1"/>
</dbReference>
<dbReference type="InterPro" id="IPR017186">
    <property type="entry name" value="Lipase_autotranspt_EstA"/>
</dbReference>
<feature type="signal peptide" evidence="4">
    <location>
        <begin position="1"/>
        <end position="21"/>
    </location>
</feature>
<keyword evidence="7" id="KW-1185">Reference proteome</keyword>
<dbReference type="InterPro" id="IPR001087">
    <property type="entry name" value="GDSL"/>
</dbReference>
<dbReference type="Gene3D" id="3.40.50.1110">
    <property type="entry name" value="SGNH hydrolase"/>
    <property type="match status" value="1"/>
</dbReference>
<dbReference type="InterPro" id="IPR036514">
    <property type="entry name" value="SGNH_hydro_sf"/>
</dbReference>
<reference evidence="7" key="1">
    <citation type="journal article" date="2019" name="Int. J. Syst. Evol. Microbiol.">
        <title>The Global Catalogue of Microorganisms (GCM) 10K type strain sequencing project: providing services to taxonomists for standard genome sequencing and annotation.</title>
        <authorList>
            <consortium name="The Broad Institute Genomics Platform"/>
            <consortium name="The Broad Institute Genome Sequencing Center for Infectious Disease"/>
            <person name="Wu L."/>
            <person name="Ma J."/>
        </authorList>
    </citation>
    <scope>NUCLEOTIDE SEQUENCE [LARGE SCALE GENOMIC DNA]</scope>
    <source>
        <strain evidence="7">KCTC 22558</strain>
    </source>
</reference>
<dbReference type="InterPro" id="IPR051058">
    <property type="entry name" value="GDSL_Est/Lipase"/>
</dbReference>
<evidence type="ECO:0000259" key="5">
    <source>
        <dbReference type="PROSITE" id="PS51208"/>
    </source>
</evidence>
<dbReference type="SMART" id="SM00869">
    <property type="entry name" value="Autotransporter"/>
    <property type="match status" value="1"/>
</dbReference>
<evidence type="ECO:0000313" key="7">
    <source>
        <dbReference type="Proteomes" id="UP000643403"/>
    </source>
</evidence>
<comment type="similarity">
    <text evidence="1">Belongs to the 'GDSL' lipolytic enzyme family.</text>
</comment>
<evidence type="ECO:0000256" key="1">
    <source>
        <dbReference type="ARBA" id="ARBA00008668"/>
    </source>
</evidence>
<organism evidence="6 7">
    <name type="scientific">Cognatilysobacter xinjiangensis</name>
    <dbReference type="NCBI Taxonomy" id="546892"/>
    <lineage>
        <taxon>Bacteria</taxon>
        <taxon>Pseudomonadati</taxon>
        <taxon>Pseudomonadota</taxon>
        <taxon>Gammaproteobacteria</taxon>
        <taxon>Lysobacterales</taxon>
        <taxon>Lysobacteraceae</taxon>
        <taxon>Cognatilysobacter</taxon>
    </lineage>
</organism>
<dbReference type="Pfam" id="PF00657">
    <property type="entry name" value="Lipase_GDSL"/>
    <property type="match status" value="1"/>
</dbReference>
<protein>
    <submittedName>
        <fullName evidence="6">Lipase/esterase</fullName>
    </submittedName>
</protein>
<feature type="domain" description="Autotransporter" evidence="5">
    <location>
        <begin position="339"/>
        <end position="612"/>
    </location>
</feature>
<evidence type="ECO:0000256" key="4">
    <source>
        <dbReference type="SAM" id="SignalP"/>
    </source>
</evidence>
<keyword evidence="2 4" id="KW-0732">Signal</keyword>
<dbReference type="PROSITE" id="PS51208">
    <property type="entry name" value="AUTOTRANSPORTER"/>
    <property type="match status" value="1"/>
</dbReference>
<dbReference type="Gene3D" id="2.40.128.130">
    <property type="entry name" value="Autotransporter beta-domain"/>
    <property type="match status" value="1"/>
</dbReference>
<evidence type="ECO:0000256" key="2">
    <source>
        <dbReference type="ARBA" id="ARBA00022729"/>
    </source>
</evidence>
<dbReference type="Pfam" id="PF03797">
    <property type="entry name" value="Autotransporter"/>
    <property type="match status" value="1"/>
</dbReference>